<feature type="compositionally biased region" description="Gly residues" evidence="2">
    <location>
        <begin position="411"/>
        <end position="423"/>
    </location>
</feature>
<feature type="region of interest" description="Disordered" evidence="2">
    <location>
        <begin position="401"/>
        <end position="486"/>
    </location>
</feature>
<feature type="compositionally biased region" description="Low complexity" evidence="2">
    <location>
        <begin position="610"/>
        <end position="625"/>
    </location>
</feature>
<accession>A0AAD9IFE2</accession>
<dbReference type="Proteomes" id="UP001255856">
    <property type="component" value="Unassembled WGS sequence"/>
</dbReference>
<dbReference type="AlphaFoldDB" id="A0AAD9IFE2"/>
<feature type="region of interest" description="Disordered" evidence="2">
    <location>
        <begin position="73"/>
        <end position="104"/>
    </location>
</feature>
<dbReference type="GO" id="GO:0008289">
    <property type="term" value="F:lipid binding"/>
    <property type="evidence" value="ECO:0007669"/>
    <property type="project" value="TreeGrafter"/>
</dbReference>
<feature type="region of interest" description="Disordered" evidence="2">
    <location>
        <begin position="283"/>
        <end position="303"/>
    </location>
</feature>
<dbReference type="GO" id="GO:0005789">
    <property type="term" value="C:endoplasmic reticulum membrane"/>
    <property type="evidence" value="ECO:0007669"/>
    <property type="project" value="UniProtKB-SubCell"/>
</dbReference>
<keyword evidence="5" id="KW-1185">Reference proteome</keyword>
<feature type="transmembrane region" description="Helical" evidence="3">
    <location>
        <begin position="38"/>
        <end position="64"/>
    </location>
</feature>
<feature type="region of interest" description="Disordered" evidence="2">
    <location>
        <begin position="368"/>
        <end position="389"/>
    </location>
</feature>
<keyword evidence="3" id="KW-1133">Transmembrane helix</keyword>
<sequence length="773" mass="82497">MAGGWFAEPATLLRPSVVGSALAVGLLAGICELARRAALLAFVAGVLTGIALSFGGLIALFFAFTKPGKLGTKLQARPTPPAPPLAPGARPAADGDSPHPPHGVADRGWFAGVVYLVPCSRWERDATLEKWPPTGERERELTRWHAELDQGTLVLTQDVASGPQSGPGSGGGGLLSPPTKLGIPLEGCRVELVADGLQGRSHFLRRGPLLISHEHWALFAGEKGFYMFAGDPASKQAWLHALQWWCQGGDRLQRADARYRDYCEHMARRSLVPFAVLRPTAPRAAAATAGDEPSGRARSGGAGTWRRLGAVTVAAFRTRRGEGRRPGDESASAPEEESLERFWDRKWMQPGKVSMSASTRAAVAAATGSKGKGAAGNGQAGSNTATPRAGDVIEVPMRPVPSAAQQASPGGAQGDDGEAGGAQGDATATTTGDEQFSTPAGSPERAPRPGTHTSPHGPPHPLDDDASLDRSSFQSHGPPPSPHPADMEQAINMFLVRFGYDALRGGWWRAWLFRRIQRQLSRLQVADVVKEVRLVEVQPGCAVPTLEFDVCYRGDFSIVLETSIDIRDGKAWGRLDRTLAKWGAPRRRRKAEEKNDSDSGSGSDDDSDDGAPATSNASSTSSQSPPGTPARASSGLGLRRSAAKKLRSLAESTASSIQNVPLQLRLSFTRLDGRMVLWMSPPPGNRLFYAFLAPPKMHVEAKPRLGNRLLKYSAQIARVSSMIEQRILSSFKKNTVFPGGGDIALPGMISLDHDELDAPFTELARDSDKQAEN</sequence>
<comment type="subcellular location">
    <subcellularLocation>
        <location evidence="1">Endoplasmic reticulum membrane</location>
    </subcellularLocation>
</comment>
<feature type="compositionally biased region" description="Low complexity" evidence="2">
    <location>
        <begin position="401"/>
        <end position="410"/>
    </location>
</feature>
<evidence type="ECO:0000256" key="1">
    <source>
        <dbReference type="ARBA" id="ARBA00004586"/>
    </source>
</evidence>
<evidence type="ECO:0000313" key="5">
    <source>
        <dbReference type="Proteomes" id="UP001255856"/>
    </source>
</evidence>
<reference evidence="4" key="1">
    <citation type="submission" date="2021-01" db="EMBL/GenBank/DDBJ databases">
        <authorList>
            <person name="Eckstrom K.M.E."/>
        </authorList>
    </citation>
    <scope>NUCLEOTIDE SEQUENCE</scope>
    <source>
        <strain evidence="4">UVCC 0001</strain>
    </source>
</reference>
<dbReference type="CDD" id="cd21675">
    <property type="entry name" value="SMP_TEX2"/>
    <property type="match status" value="1"/>
</dbReference>
<feature type="region of interest" description="Disordered" evidence="2">
    <location>
        <begin position="583"/>
        <end position="637"/>
    </location>
</feature>
<comment type="caution">
    <text evidence="4">The sequence shown here is derived from an EMBL/GenBank/DDBJ whole genome shotgun (WGS) entry which is preliminary data.</text>
</comment>
<dbReference type="EMBL" id="JASFZW010000014">
    <property type="protein sequence ID" value="KAK2075635.1"/>
    <property type="molecule type" value="Genomic_DNA"/>
</dbReference>
<feature type="compositionally biased region" description="Basic and acidic residues" evidence="2">
    <location>
        <begin position="319"/>
        <end position="328"/>
    </location>
</feature>
<feature type="transmembrane region" description="Helical" evidence="3">
    <location>
        <begin position="12"/>
        <end position="31"/>
    </location>
</feature>
<evidence type="ECO:0008006" key="6">
    <source>
        <dbReference type="Google" id="ProtNLM"/>
    </source>
</evidence>
<proteinExistence type="predicted"/>
<organism evidence="4 5">
    <name type="scientific">Prototheca wickerhamii</name>
    <dbReference type="NCBI Taxonomy" id="3111"/>
    <lineage>
        <taxon>Eukaryota</taxon>
        <taxon>Viridiplantae</taxon>
        <taxon>Chlorophyta</taxon>
        <taxon>core chlorophytes</taxon>
        <taxon>Trebouxiophyceae</taxon>
        <taxon>Chlorellales</taxon>
        <taxon>Chlorellaceae</taxon>
        <taxon>Prototheca</taxon>
    </lineage>
</organism>
<name>A0AAD9IFE2_PROWI</name>
<gene>
    <name evidence="4" type="ORF">QBZ16_001743</name>
</gene>
<evidence type="ECO:0000256" key="3">
    <source>
        <dbReference type="SAM" id="Phobius"/>
    </source>
</evidence>
<feature type="region of interest" description="Disordered" evidence="2">
    <location>
        <begin position="317"/>
        <end position="343"/>
    </location>
</feature>
<dbReference type="PANTHER" id="PTHR13466">
    <property type="entry name" value="TEX2 PROTEIN-RELATED"/>
    <property type="match status" value="1"/>
</dbReference>
<feature type="compositionally biased region" description="Low complexity" evidence="2">
    <location>
        <begin position="424"/>
        <end position="435"/>
    </location>
</feature>
<feature type="compositionally biased region" description="Gly residues" evidence="2">
    <location>
        <begin position="370"/>
        <end position="379"/>
    </location>
</feature>
<protein>
    <recommendedName>
        <fullName evidence="6">SMP-LTD domain-containing protein</fullName>
    </recommendedName>
</protein>
<keyword evidence="3" id="KW-0472">Membrane</keyword>
<evidence type="ECO:0000313" key="4">
    <source>
        <dbReference type="EMBL" id="KAK2075635.1"/>
    </source>
</evidence>
<evidence type="ECO:0000256" key="2">
    <source>
        <dbReference type="SAM" id="MobiDB-lite"/>
    </source>
</evidence>
<dbReference type="PANTHER" id="PTHR13466:SF0">
    <property type="entry name" value="SMP-LTD DOMAIN-CONTAINING PROTEIN"/>
    <property type="match status" value="1"/>
</dbReference>
<keyword evidence="3" id="KW-0812">Transmembrane</keyword>